<dbReference type="InParanoid" id="A0A6I9QSM4"/>
<evidence type="ECO:0000313" key="3">
    <source>
        <dbReference type="Proteomes" id="UP000504607"/>
    </source>
</evidence>
<feature type="transmembrane region" description="Helical" evidence="2">
    <location>
        <begin position="233"/>
        <end position="256"/>
    </location>
</feature>
<feature type="transmembrane region" description="Helical" evidence="2">
    <location>
        <begin position="262"/>
        <end position="289"/>
    </location>
</feature>
<gene>
    <name evidence="4" type="primary">LOC105038545</name>
</gene>
<feature type="transmembrane region" description="Helical" evidence="2">
    <location>
        <begin position="98"/>
        <end position="121"/>
    </location>
</feature>
<feature type="transmembrane region" description="Helical" evidence="2">
    <location>
        <begin position="196"/>
        <end position="221"/>
    </location>
</feature>
<organism evidence="3 4">
    <name type="scientific">Elaeis guineensis var. tenera</name>
    <name type="common">Oil palm</name>
    <dbReference type="NCBI Taxonomy" id="51953"/>
    <lineage>
        <taxon>Eukaryota</taxon>
        <taxon>Viridiplantae</taxon>
        <taxon>Streptophyta</taxon>
        <taxon>Embryophyta</taxon>
        <taxon>Tracheophyta</taxon>
        <taxon>Spermatophyta</taxon>
        <taxon>Magnoliopsida</taxon>
        <taxon>Liliopsida</taxon>
        <taxon>Arecaceae</taxon>
        <taxon>Arecoideae</taxon>
        <taxon>Cocoseae</taxon>
        <taxon>Elaeidinae</taxon>
        <taxon>Elaeis</taxon>
    </lineage>
</organism>
<proteinExistence type="predicted"/>
<reference evidence="4" key="1">
    <citation type="submission" date="2025-08" db="UniProtKB">
        <authorList>
            <consortium name="RefSeq"/>
        </authorList>
    </citation>
    <scope>IDENTIFICATION</scope>
</reference>
<protein>
    <submittedName>
        <fullName evidence="4">Uncharacterized protein LOC105038545</fullName>
    </submittedName>
</protein>
<dbReference type="OrthoDB" id="1869454at2759"/>
<keyword evidence="2" id="KW-1133">Transmembrane helix</keyword>
<evidence type="ECO:0000256" key="1">
    <source>
        <dbReference type="SAM" id="MobiDB-lite"/>
    </source>
</evidence>
<dbReference type="PANTHER" id="PTHR34116">
    <property type="entry name" value="PLASMINOGEN ACTIVATOR INHIBITOR"/>
    <property type="match status" value="1"/>
</dbReference>
<dbReference type="PIRSF" id="PIRSF031277">
    <property type="entry name" value="UCP031277"/>
    <property type="match status" value="1"/>
</dbReference>
<name>A0A6I9QSM4_ELAGV</name>
<keyword evidence="2" id="KW-0812">Transmembrane</keyword>
<feature type="transmembrane region" description="Helical" evidence="2">
    <location>
        <begin position="55"/>
        <end position="78"/>
    </location>
</feature>
<feature type="transmembrane region" description="Helical" evidence="2">
    <location>
        <begin position="6"/>
        <end position="34"/>
    </location>
</feature>
<keyword evidence="3" id="KW-1185">Reference proteome</keyword>
<dbReference type="AlphaFoldDB" id="A0A6I9QSM4"/>
<feature type="transmembrane region" description="Helical" evidence="2">
    <location>
        <begin position="142"/>
        <end position="161"/>
    </location>
</feature>
<dbReference type="Proteomes" id="UP000504607">
    <property type="component" value="Chromosome 2"/>
</dbReference>
<dbReference type="InterPro" id="IPR016971">
    <property type="entry name" value="UCP031277"/>
</dbReference>
<sequence>MPLTRIAADAIGVVTISLVSLGAILGLICIYRSLYFQLQIHRRGFPQLNYFNGPWITRIGLILIAIWWGFGEIVRLTFLKEKGRPFSSQPWQKNVCKFYVLSNLGFAEPSIFLMLAFLLYAALQKRESDTLSQRWNRRTISYVLLSCLPIFIMQFVLILVGPKFNNEKSGKRTKMSKFFSCTYTLTNDSSVCTYPLLSTIVLGIFYALLISCVAYVGTRLFSLVINKGLRRRVYVLTSSVILFPPLRVLLLGFSVLPHPGNLVYEAIVFLAFLMLLFCTMVGICMLVYFPVADSLALRDIGHIEIEGMPYDDYYYDGVSLIANQGYQDTSRNSDASTKRGSVSFRTMVKDESPQTENIGDVRFFAHGSLHIGSPSGSPPFPGRPMIPLREVPTH</sequence>
<feature type="region of interest" description="Disordered" evidence="1">
    <location>
        <begin position="373"/>
        <end position="394"/>
    </location>
</feature>
<dbReference type="PANTHER" id="PTHR34116:SF10">
    <property type="entry name" value="OS04G0443700 PROTEIN"/>
    <property type="match status" value="1"/>
</dbReference>
<dbReference type="FunCoup" id="A0A6I9QSM4">
    <property type="interactions" value="1626"/>
</dbReference>
<evidence type="ECO:0000256" key="2">
    <source>
        <dbReference type="SAM" id="Phobius"/>
    </source>
</evidence>
<dbReference type="RefSeq" id="XP_010912688.1">
    <property type="nucleotide sequence ID" value="XM_010914386.3"/>
</dbReference>
<evidence type="ECO:0000313" key="4">
    <source>
        <dbReference type="RefSeq" id="XP_010912688.1"/>
    </source>
</evidence>
<dbReference type="KEGG" id="egu:105038545"/>
<keyword evidence="2" id="KW-0472">Membrane</keyword>
<accession>A0A6I9QSM4</accession>
<dbReference type="GeneID" id="105038545"/>